<dbReference type="EMBL" id="CP048685">
    <property type="protein sequence ID" value="QPJ63068.1"/>
    <property type="molecule type" value="Genomic_DNA"/>
</dbReference>
<dbReference type="InterPro" id="IPR006696">
    <property type="entry name" value="DUF423"/>
</dbReference>
<dbReference type="Pfam" id="PF04241">
    <property type="entry name" value="DUF423"/>
    <property type="match status" value="1"/>
</dbReference>
<comment type="subcellular location">
    <subcellularLocation>
        <location evidence="1">Membrane</location>
        <topology evidence="1">Multi-pass membrane protein</topology>
    </subcellularLocation>
</comment>
<evidence type="ECO:0000256" key="3">
    <source>
        <dbReference type="ARBA" id="ARBA00022692"/>
    </source>
</evidence>
<evidence type="ECO:0000313" key="7">
    <source>
        <dbReference type="EMBL" id="QPJ63068.1"/>
    </source>
</evidence>
<keyword evidence="3 6" id="KW-0812">Transmembrane</keyword>
<accession>A0A7T0BY40</accession>
<evidence type="ECO:0000256" key="4">
    <source>
        <dbReference type="ARBA" id="ARBA00022989"/>
    </source>
</evidence>
<dbReference type="KEGG" id="nli:G3M70_14765"/>
<dbReference type="PANTHER" id="PTHR43461:SF1">
    <property type="entry name" value="TRANSMEMBRANE PROTEIN 256"/>
    <property type="match status" value="1"/>
</dbReference>
<dbReference type="AlphaFoldDB" id="A0A7T0BY40"/>
<organism evidence="7 8">
    <name type="scientific">Candidatus Nitronauta litoralis</name>
    <dbReference type="NCBI Taxonomy" id="2705533"/>
    <lineage>
        <taxon>Bacteria</taxon>
        <taxon>Pseudomonadati</taxon>
        <taxon>Nitrospinota/Tectimicrobiota group</taxon>
        <taxon>Nitrospinota</taxon>
        <taxon>Nitrospinia</taxon>
        <taxon>Nitrospinales</taxon>
        <taxon>Nitrospinaceae</taxon>
        <taxon>Candidatus Nitronauta</taxon>
    </lineage>
</organism>
<feature type="transmembrane region" description="Helical" evidence="6">
    <location>
        <begin position="73"/>
        <end position="92"/>
    </location>
</feature>
<gene>
    <name evidence="7" type="ORF">G3M70_14765</name>
</gene>
<name>A0A7T0BY40_9BACT</name>
<protein>
    <submittedName>
        <fullName evidence="7">DUF423 domain-containing protein</fullName>
    </submittedName>
</protein>
<comment type="similarity">
    <text evidence="2">Belongs to the UPF0382 family.</text>
</comment>
<sequence>MRIWIMIGGILGCIGVVLGAFGAHSLKAVLTAKQLAGFKTAVQYHFLHSFALILIGVIHGQADPASHAKINRAGKFFVAGIIMFSGSIYALTLGGPKFLGPITPLGGLCFMIGWLILAFSTPKK</sequence>
<dbReference type="PANTHER" id="PTHR43461">
    <property type="entry name" value="TRANSMEMBRANE PROTEIN 256"/>
    <property type="match status" value="1"/>
</dbReference>
<evidence type="ECO:0000313" key="8">
    <source>
        <dbReference type="Proteomes" id="UP000594688"/>
    </source>
</evidence>
<feature type="transmembrane region" description="Helical" evidence="6">
    <location>
        <begin position="98"/>
        <end position="119"/>
    </location>
</feature>
<keyword evidence="5 6" id="KW-0472">Membrane</keyword>
<feature type="transmembrane region" description="Helical" evidence="6">
    <location>
        <begin position="41"/>
        <end position="61"/>
    </location>
</feature>
<keyword evidence="4 6" id="KW-1133">Transmembrane helix</keyword>
<evidence type="ECO:0000256" key="5">
    <source>
        <dbReference type="ARBA" id="ARBA00023136"/>
    </source>
</evidence>
<evidence type="ECO:0000256" key="2">
    <source>
        <dbReference type="ARBA" id="ARBA00009694"/>
    </source>
</evidence>
<reference evidence="7 8" key="1">
    <citation type="submission" date="2020-02" db="EMBL/GenBank/DDBJ databases">
        <title>Genomic and physiological characterization of two novel Nitrospinaceae genera.</title>
        <authorList>
            <person name="Mueller A.J."/>
            <person name="Jung M.-Y."/>
            <person name="Strachan C.R."/>
            <person name="Herbold C.W."/>
            <person name="Kirkegaard R.H."/>
            <person name="Daims H."/>
        </authorList>
    </citation>
    <scope>NUCLEOTIDE SEQUENCE [LARGE SCALE GENOMIC DNA]</scope>
    <source>
        <strain evidence="7">EB</strain>
    </source>
</reference>
<dbReference type="GO" id="GO:0016020">
    <property type="term" value="C:membrane"/>
    <property type="evidence" value="ECO:0007669"/>
    <property type="project" value="UniProtKB-SubCell"/>
</dbReference>
<proteinExistence type="inferred from homology"/>
<evidence type="ECO:0000256" key="6">
    <source>
        <dbReference type="SAM" id="Phobius"/>
    </source>
</evidence>
<dbReference type="Proteomes" id="UP000594688">
    <property type="component" value="Chromosome"/>
</dbReference>
<evidence type="ECO:0000256" key="1">
    <source>
        <dbReference type="ARBA" id="ARBA00004141"/>
    </source>
</evidence>